<proteinExistence type="predicted"/>
<dbReference type="Proteomes" id="UP001610335">
    <property type="component" value="Unassembled WGS sequence"/>
</dbReference>
<organism evidence="1 2">
    <name type="scientific">Aspergillus cavernicola</name>
    <dbReference type="NCBI Taxonomy" id="176166"/>
    <lineage>
        <taxon>Eukaryota</taxon>
        <taxon>Fungi</taxon>
        <taxon>Dikarya</taxon>
        <taxon>Ascomycota</taxon>
        <taxon>Pezizomycotina</taxon>
        <taxon>Eurotiomycetes</taxon>
        <taxon>Eurotiomycetidae</taxon>
        <taxon>Eurotiales</taxon>
        <taxon>Aspergillaceae</taxon>
        <taxon>Aspergillus</taxon>
        <taxon>Aspergillus subgen. Nidulantes</taxon>
    </lineage>
</organism>
<accession>A0ABR4IFT5</accession>
<comment type="caution">
    <text evidence="1">The sequence shown here is derived from an EMBL/GenBank/DDBJ whole genome shotgun (WGS) entry which is preliminary data.</text>
</comment>
<dbReference type="PANTHER" id="PTHR46082">
    <property type="entry name" value="ATP/GTP-BINDING PROTEIN-RELATED"/>
    <property type="match status" value="1"/>
</dbReference>
<dbReference type="InterPro" id="IPR035994">
    <property type="entry name" value="Nucleoside_phosphorylase_sf"/>
</dbReference>
<keyword evidence="2" id="KW-1185">Reference proteome</keyword>
<dbReference type="SUPFAM" id="SSF53167">
    <property type="entry name" value="Purine and uridine phosphorylases"/>
    <property type="match status" value="1"/>
</dbReference>
<dbReference type="Gene3D" id="3.40.50.1580">
    <property type="entry name" value="Nucleoside phosphorylase domain"/>
    <property type="match status" value="1"/>
</dbReference>
<name>A0ABR4IFT5_9EURO</name>
<sequence length="159" mass="17634">MVSQAVGKISSSQGIAPMNPTKKTGLNVIWPNVLCGWTCENNHPSVYYGEIASGNWVMADPKCGIILRDSHDIRCFETEAAGLMNHFPCLVIRGICHYCDDYKNDIWQPYAAAMAAAYAKDLLRIIKPLDVENRRVVPEVLGDIRQDLDGLKASVKRGK</sequence>
<gene>
    <name evidence="1" type="ORF">BDW59DRAFT_62607</name>
</gene>
<evidence type="ECO:0000313" key="1">
    <source>
        <dbReference type="EMBL" id="KAL2826608.1"/>
    </source>
</evidence>
<evidence type="ECO:0000313" key="2">
    <source>
        <dbReference type="Proteomes" id="UP001610335"/>
    </source>
</evidence>
<dbReference type="EMBL" id="JBFXLS010000029">
    <property type="protein sequence ID" value="KAL2826608.1"/>
    <property type="molecule type" value="Genomic_DNA"/>
</dbReference>
<protein>
    <recommendedName>
        <fullName evidence="3">Nucleoside phosphorylase domain-containing protein</fullName>
    </recommendedName>
</protein>
<reference evidence="1 2" key="1">
    <citation type="submission" date="2024-07" db="EMBL/GenBank/DDBJ databases">
        <title>Section-level genome sequencing and comparative genomics of Aspergillus sections Usti and Cavernicolus.</title>
        <authorList>
            <consortium name="Lawrence Berkeley National Laboratory"/>
            <person name="Nybo J.L."/>
            <person name="Vesth T.C."/>
            <person name="Theobald S."/>
            <person name="Frisvad J.C."/>
            <person name="Larsen T.O."/>
            <person name="Kjaerboelling I."/>
            <person name="Rothschild-Mancinelli K."/>
            <person name="Lyhne E.K."/>
            <person name="Kogle M.E."/>
            <person name="Barry K."/>
            <person name="Clum A."/>
            <person name="Na H."/>
            <person name="Ledsgaard L."/>
            <person name="Lin J."/>
            <person name="Lipzen A."/>
            <person name="Kuo A."/>
            <person name="Riley R."/>
            <person name="Mondo S."/>
            <person name="LaButti K."/>
            <person name="Haridas S."/>
            <person name="Pangalinan J."/>
            <person name="Salamov A.A."/>
            <person name="Simmons B.A."/>
            <person name="Magnuson J.K."/>
            <person name="Chen J."/>
            <person name="Drula E."/>
            <person name="Henrissat B."/>
            <person name="Wiebenga A."/>
            <person name="Lubbers R.J."/>
            <person name="Gomes A.C."/>
            <person name="Makela M.R."/>
            <person name="Stajich J."/>
            <person name="Grigoriev I.V."/>
            <person name="Mortensen U.H."/>
            <person name="De vries R.P."/>
            <person name="Baker S.E."/>
            <person name="Andersen M.R."/>
        </authorList>
    </citation>
    <scope>NUCLEOTIDE SEQUENCE [LARGE SCALE GENOMIC DNA]</scope>
    <source>
        <strain evidence="1 2">CBS 600.67</strain>
    </source>
</reference>
<evidence type="ECO:0008006" key="3">
    <source>
        <dbReference type="Google" id="ProtNLM"/>
    </source>
</evidence>
<dbReference type="PANTHER" id="PTHR46082:SF11">
    <property type="entry name" value="AAA+ ATPASE DOMAIN-CONTAINING PROTEIN-RELATED"/>
    <property type="match status" value="1"/>
</dbReference>
<dbReference type="InterPro" id="IPR053137">
    <property type="entry name" value="NLR-like"/>
</dbReference>